<evidence type="ECO:0000313" key="4">
    <source>
        <dbReference type="Proteomes" id="UP000035955"/>
    </source>
</evidence>
<feature type="region of interest" description="Disordered" evidence="1">
    <location>
        <begin position="121"/>
        <end position="147"/>
    </location>
</feature>
<dbReference type="Pfam" id="PF00535">
    <property type="entry name" value="Glycos_transf_2"/>
    <property type="match status" value="1"/>
</dbReference>
<feature type="compositionally biased region" description="Basic and acidic residues" evidence="1">
    <location>
        <begin position="121"/>
        <end position="131"/>
    </location>
</feature>
<reference evidence="3 4" key="1">
    <citation type="submission" date="2015-03" db="EMBL/GenBank/DDBJ databases">
        <title>Genome sequencing of Methylobacterium variabile DSM 16961.</title>
        <authorList>
            <person name="Chaudhry V."/>
            <person name="Patil P.B."/>
        </authorList>
    </citation>
    <scope>NUCLEOTIDE SEQUENCE [LARGE SCALE GENOMIC DNA]</scope>
    <source>
        <strain evidence="3 4">DSM 16961</strain>
    </source>
</reference>
<evidence type="ECO:0000259" key="2">
    <source>
        <dbReference type="Pfam" id="PF00535"/>
    </source>
</evidence>
<feature type="domain" description="Glycosyltransferase 2-like" evidence="2">
    <location>
        <begin position="7"/>
        <end position="132"/>
    </location>
</feature>
<dbReference type="PANTHER" id="PTHR43179:SF7">
    <property type="entry name" value="RHAMNOSYLTRANSFERASE WBBL"/>
    <property type="match status" value="1"/>
</dbReference>
<dbReference type="EMBL" id="LABY01000178">
    <property type="protein sequence ID" value="KMO32315.1"/>
    <property type="molecule type" value="Genomic_DNA"/>
</dbReference>
<dbReference type="PANTHER" id="PTHR43179">
    <property type="entry name" value="RHAMNOSYLTRANSFERASE WBBL"/>
    <property type="match status" value="1"/>
</dbReference>
<evidence type="ECO:0000256" key="1">
    <source>
        <dbReference type="SAM" id="MobiDB-lite"/>
    </source>
</evidence>
<dbReference type="OrthoDB" id="153025at2"/>
<dbReference type="InterPro" id="IPR029044">
    <property type="entry name" value="Nucleotide-diphossugar_trans"/>
</dbReference>
<dbReference type="InterPro" id="IPR001173">
    <property type="entry name" value="Glyco_trans_2-like"/>
</dbReference>
<organism evidence="3 4">
    <name type="scientific">Methylobacterium variabile</name>
    <dbReference type="NCBI Taxonomy" id="298794"/>
    <lineage>
        <taxon>Bacteria</taxon>
        <taxon>Pseudomonadati</taxon>
        <taxon>Pseudomonadota</taxon>
        <taxon>Alphaproteobacteria</taxon>
        <taxon>Hyphomicrobiales</taxon>
        <taxon>Methylobacteriaceae</taxon>
        <taxon>Methylobacterium</taxon>
    </lineage>
</organism>
<dbReference type="RefSeq" id="WP_048446746.1">
    <property type="nucleotide sequence ID" value="NZ_LABY01000178.1"/>
</dbReference>
<evidence type="ECO:0000313" key="3">
    <source>
        <dbReference type="EMBL" id="KMO32315.1"/>
    </source>
</evidence>
<proteinExistence type="predicted"/>
<comment type="caution">
    <text evidence="3">The sequence shown here is derived from an EMBL/GenBank/DDBJ whole genome shotgun (WGS) entry which is preliminary data.</text>
</comment>
<dbReference type="Proteomes" id="UP000035955">
    <property type="component" value="Unassembled WGS sequence"/>
</dbReference>
<keyword evidence="4" id="KW-1185">Reference proteome</keyword>
<protein>
    <recommendedName>
        <fullName evidence="2">Glycosyltransferase 2-like domain-containing protein</fullName>
    </recommendedName>
</protein>
<sequence length="293" mass="32340">MLHGTVSVVLPTLNRYDVVLKTIRELLSGDPASLLEIIVVDQSDEPLNLDRSCEDPRLRYVHTPIKNLPRARNIGARIAAGEIVLYLDDDVTGVRDIVARHRAAHEAVRADIVTGPIFEARDHPSLSDAPRRAGRHPIPEPGFAPGGNASYRRDAIFRAGGFDENFTGGAVGEDAEMSHRVRQGGGTIVLDHQCGIIHLNIQSGGCKNESAEMDRLSTRITNCHYFWHKVGDRRASTTQILTLIRANAIVHRPASGGLAFFPPDRLPKLLGCWIRARRRTRVLLAKPQTWLSA</sequence>
<dbReference type="AlphaFoldDB" id="A0A0J6SAU4"/>
<dbReference type="SUPFAM" id="SSF53448">
    <property type="entry name" value="Nucleotide-diphospho-sugar transferases"/>
    <property type="match status" value="1"/>
</dbReference>
<dbReference type="PATRIC" id="fig|298794.3.peg.2347"/>
<gene>
    <name evidence="3" type="ORF">VQ02_24065</name>
</gene>
<accession>A0A0J6SAU4</accession>
<name>A0A0J6SAU4_9HYPH</name>
<dbReference type="Gene3D" id="3.90.550.10">
    <property type="entry name" value="Spore Coat Polysaccharide Biosynthesis Protein SpsA, Chain A"/>
    <property type="match status" value="1"/>
</dbReference>